<dbReference type="Pfam" id="PF09340">
    <property type="entry name" value="NuA4"/>
    <property type="match status" value="1"/>
</dbReference>
<dbReference type="GO" id="GO:0048024">
    <property type="term" value="P:regulation of mRNA splicing, via spliceosome"/>
    <property type="evidence" value="ECO:0007669"/>
    <property type="project" value="TreeGrafter"/>
</dbReference>
<feature type="coiled-coil region" evidence="10">
    <location>
        <begin position="404"/>
        <end position="438"/>
    </location>
</feature>
<dbReference type="GO" id="GO:0006397">
    <property type="term" value="P:mRNA processing"/>
    <property type="evidence" value="ECO:0007669"/>
    <property type="project" value="UniProtKB-KW"/>
</dbReference>
<protein>
    <recommendedName>
        <fullName evidence="3">Chromatin modification-related protein EAF6</fullName>
    </recommendedName>
</protein>
<feature type="compositionally biased region" description="Polar residues" evidence="11">
    <location>
        <begin position="506"/>
        <end position="516"/>
    </location>
</feature>
<feature type="region of interest" description="Disordered" evidence="11">
    <location>
        <begin position="460"/>
        <end position="560"/>
    </location>
</feature>
<dbReference type="GO" id="GO:0005681">
    <property type="term" value="C:spliceosomal complex"/>
    <property type="evidence" value="ECO:0007669"/>
    <property type="project" value="TreeGrafter"/>
</dbReference>
<gene>
    <name evidence="13" type="ORF">MHUMG1_06291</name>
</gene>
<dbReference type="PROSITE" id="PS51025">
    <property type="entry name" value="PWI"/>
    <property type="match status" value="1"/>
</dbReference>
<dbReference type="Gene3D" id="1.20.1390.10">
    <property type="entry name" value="PWI domain"/>
    <property type="match status" value="1"/>
</dbReference>
<keyword evidence="8" id="KW-0804">Transcription</keyword>
<evidence type="ECO:0000313" key="13">
    <source>
        <dbReference type="EMBL" id="KAH0595743.1"/>
    </source>
</evidence>
<dbReference type="GO" id="GO:0000123">
    <property type="term" value="C:histone acetyltransferase complex"/>
    <property type="evidence" value="ECO:0007669"/>
    <property type="project" value="InterPro"/>
</dbReference>
<evidence type="ECO:0000256" key="9">
    <source>
        <dbReference type="ARBA" id="ARBA00023242"/>
    </source>
</evidence>
<comment type="caution">
    <text evidence="13">The sequence shown here is derived from an EMBL/GenBank/DDBJ whole genome shotgun (WGS) entry which is preliminary data.</text>
</comment>
<keyword evidence="14" id="KW-1185">Reference proteome</keyword>
<feature type="compositionally biased region" description="Polar residues" evidence="11">
    <location>
        <begin position="476"/>
        <end position="499"/>
    </location>
</feature>
<dbReference type="SUPFAM" id="SSF101233">
    <property type="entry name" value="PWI domain"/>
    <property type="match status" value="1"/>
</dbReference>
<dbReference type="InterPro" id="IPR015418">
    <property type="entry name" value="Eaf6"/>
</dbReference>
<dbReference type="InterPro" id="IPR052225">
    <property type="entry name" value="Ser/Arg_repetitive_matrix"/>
</dbReference>
<dbReference type="SMART" id="SM00311">
    <property type="entry name" value="PWI"/>
    <property type="match status" value="1"/>
</dbReference>
<keyword evidence="6" id="KW-0805">Transcription regulation</keyword>
<name>A0A9P8S6X2_9HYPO</name>
<dbReference type="InterPro" id="IPR002483">
    <property type="entry name" value="PWI_dom"/>
</dbReference>
<evidence type="ECO:0000256" key="5">
    <source>
        <dbReference type="ARBA" id="ARBA00022853"/>
    </source>
</evidence>
<evidence type="ECO:0000256" key="6">
    <source>
        <dbReference type="ARBA" id="ARBA00023015"/>
    </source>
</evidence>
<keyword evidence="5" id="KW-0156">Chromatin regulator</keyword>
<dbReference type="AlphaFoldDB" id="A0A9P8S6X2"/>
<feature type="compositionally biased region" description="Basic residues" evidence="11">
    <location>
        <begin position="549"/>
        <end position="560"/>
    </location>
</feature>
<sequence>MASKVDARLLKSTKFPPEFSQKVDMQKVNLQVMKKWIANKISDILGTEDDVVIELCFNLIEGTRYPDIKSLQIQLTGFLDKDTAPFCKDLWMLLLSAQTSPQGVPKELLEAKKLELMQEKRDADKAADDARRRRDDLDRRDRGISDLKERDRRDRANNRADTWQGDPITAIADRETNMAATVTDTSQTIAKDGEETETVVEIDRDHIRQKNPHVRGHATGAHLVAPLAADPALLHAGELRRRGALEVGSGPDRQEEMHTVQGMTDVAPVLPVNLGLCRRTAVHPLERGGGDNRSHEADRRHVEGAHHHLMVQAVGLDLAVMIKALQSGSWLNSQKLEAGHVTWRPAELGLVQSGGSCVLQLHHRVFKTEEIHAPAIRRLIRPDDVRMADNKQGGPGPLPTLAEYKKSQARVRELIEKRRVLEKRLTQVEDNIVSKEAAYLESTPSGNIITGFDNYMKGTSGAAAQRRKTGPADQNRVFSKSSISYRPNNGDSTPGSTPASHAPTPVSASFRDNGTPSSAAGAKNNSKKKKAAAVADKEVEDSENDGGGNKKRTNFGASRK</sequence>
<evidence type="ECO:0000256" key="4">
    <source>
        <dbReference type="ARBA" id="ARBA00022664"/>
    </source>
</evidence>
<comment type="subcellular location">
    <subcellularLocation>
        <location evidence="1">Nucleus</location>
    </subcellularLocation>
</comment>
<proteinExistence type="inferred from homology"/>
<keyword evidence="7 10" id="KW-0175">Coiled coil</keyword>
<dbReference type="GO" id="GO:0006325">
    <property type="term" value="P:chromatin organization"/>
    <property type="evidence" value="ECO:0007669"/>
    <property type="project" value="UniProtKB-KW"/>
</dbReference>
<dbReference type="PANTHER" id="PTHR23148">
    <property type="entry name" value="SERINE/ARGININE REGULATED NUCLEAR MATRIX PROTEIN"/>
    <property type="match status" value="1"/>
</dbReference>
<keyword evidence="9" id="KW-0539">Nucleus</keyword>
<keyword evidence="4" id="KW-0507">mRNA processing</keyword>
<dbReference type="GO" id="GO:0003723">
    <property type="term" value="F:RNA binding"/>
    <property type="evidence" value="ECO:0007669"/>
    <property type="project" value="TreeGrafter"/>
</dbReference>
<feature type="coiled-coil region" evidence="10">
    <location>
        <begin position="106"/>
        <end position="140"/>
    </location>
</feature>
<organism evidence="13 14">
    <name type="scientific">Metarhizium humberi</name>
    <dbReference type="NCBI Taxonomy" id="2596975"/>
    <lineage>
        <taxon>Eukaryota</taxon>
        <taxon>Fungi</taxon>
        <taxon>Dikarya</taxon>
        <taxon>Ascomycota</taxon>
        <taxon>Pezizomycotina</taxon>
        <taxon>Sordariomycetes</taxon>
        <taxon>Hypocreomycetidae</taxon>
        <taxon>Hypocreales</taxon>
        <taxon>Clavicipitaceae</taxon>
        <taxon>Metarhizium</taxon>
    </lineage>
</organism>
<evidence type="ECO:0000256" key="10">
    <source>
        <dbReference type="SAM" id="Coils"/>
    </source>
</evidence>
<evidence type="ECO:0000256" key="2">
    <source>
        <dbReference type="ARBA" id="ARBA00010916"/>
    </source>
</evidence>
<dbReference type="InterPro" id="IPR036483">
    <property type="entry name" value="PWI_dom_sf"/>
</dbReference>
<evidence type="ECO:0000313" key="14">
    <source>
        <dbReference type="Proteomes" id="UP000764110"/>
    </source>
</evidence>
<dbReference type="Proteomes" id="UP000764110">
    <property type="component" value="Unassembled WGS sequence"/>
</dbReference>
<feature type="compositionally biased region" description="Basic and acidic residues" evidence="11">
    <location>
        <begin position="149"/>
        <end position="158"/>
    </location>
</feature>
<evidence type="ECO:0000256" key="1">
    <source>
        <dbReference type="ARBA" id="ARBA00004123"/>
    </source>
</evidence>
<comment type="similarity">
    <text evidence="2">Belongs to the EAF6 family.</text>
</comment>
<evidence type="ECO:0000259" key="12">
    <source>
        <dbReference type="PROSITE" id="PS51025"/>
    </source>
</evidence>
<dbReference type="PANTHER" id="PTHR23148:SF0">
    <property type="entry name" value="SERINE_ARGININE REPETITIVE MATRIX PROTEIN 1"/>
    <property type="match status" value="1"/>
</dbReference>
<evidence type="ECO:0000256" key="8">
    <source>
        <dbReference type="ARBA" id="ARBA00023163"/>
    </source>
</evidence>
<evidence type="ECO:0000256" key="7">
    <source>
        <dbReference type="ARBA" id="ARBA00023054"/>
    </source>
</evidence>
<evidence type="ECO:0000256" key="3">
    <source>
        <dbReference type="ARBA" id="ARBA00018504"/>
    </source>
</evidence>
<dbReference type="EMBL" id="JACEFI010000011">
    <property type="protein sequence ID" value="KAH0595743.1"/>
    <property type="molecule type" value="Genomic_DNA"/>
</dbReference>
<dbReference type="Pfam" id="PF01480">
    <property type="entry name" value="PWI"/>
    <property type="match status" value="1"/>
</dbReference>
<reference evidence="13 14" key="1">
    <citation type="submission" date="2020-07" db="EMBL/GenBank/DDBJ databases">
        <title>Metarhizium humberi genome.</title>
        <authorList>
            <person name="Lysoe E."/>
        </authorList>
    </citation>
    <scope>NUCLEOTIDE SEQUENCE [LARGE SCALE GENOMIC DNA]</scope>
    <source>
        <strain evidence="13 14">ESALQ1638</strain>
    </source>
</reference>
<evidence type="ECO:0000256" key="11">
    <source>
        <dbReference type="SAM" id="MobiDB-lite"/>
    </source>
</evidence>
<feature type="domain" description="PWI" evidence="12">
    <location>
        <begin position="12"/>
        <end position="111"/>
    </location>
</feature>
<accession>A0A9P8S6X2</accession>
<feature type="region of interest" description="Disordered" evidence="11">
    <location>
        <begin position="149"/>
        <end position="168"/>
    </location>
</feature>